<keyword evidence="1" id="KW-0472">Membrane</keyword>
<dbReference type="PANTHER" id="PTHR37314:SF4">
    <property type="entry name" value="UPF0700 TRANSMEMBRANE PROTEIN YOAK"/>
    <property type="match status" value="1"/>
</dbReference>
<keyword evidence="3" id="KW-1185">Reference proteome</keyword>
<sequence length="220" mass="23884">MISKLPKWVEYGAFILSFVAGYINSIGLLGFEHKAVSHLSGTATLLGINIINATTGSFFHILLILVSFLVGATLSGFLIRSSALKLGRHYDTALFLEAILILISIPLLSRGYLIGHYVISTACGLQNALATSYSGAIIRTTHLTGIFTDLGILIGAKFRGEAFDKRKFLLFLLIISGFILGGSSGAYFYYQFNFQSLFLPTLICISIACAYRLYSAKSVS</sequence>
<accession>A0ABU3A4H8</accession>
<comment type="caution">
    <text evidence="2">The sequence shown here is derived from an EMBL/GenBank/DDBJ whole genome shotgun (WGS) entry which is preliminary data.</text>
</comment>
<dbReference type="RefSeq" id="WP_311583498.1">
    <property type="nucleotide sequence ID" value="NZ_JAVRIF010000009.1"/>
</dbReference>
<dbReference type="Proteomes" id="UP001266357">
    <property type="component" value="Unassembled WGS sequence"/>
</dbReference>
<evidence type="ECO:0000313" key="2">
    <source>
        <dbReference type="EMBL" id="MDT0604773.1"/>
    </source>
</evidence>
<evidence type="ECO:0000313" key="3">
    <source>
        <dbReference type="Proteomes" id="UP001266357"/>
    </source>
</evidence>
<organism evidence="2 3">
    <name type="scientific">Thalassotalea castellviae</name>
    <dbReference type="NCBI Taxonomy" id="3075612"/>
    <lineage>
        <taxon>Bacteria</taxon>
        <taxon>Pseudomonadati</taxon>
        <taxon>Pseudomonadota</taxon>
        <taxon>Gammaproteobacteria</taxon>
        <taxon>Alteromonadales</taxon>
        <taxon>Colwelliaceae</taxon>
        <taxon>Thalassotalea</taxon>
    </lineage>
</organism>
<dbReference type="EMBL" id="JAVRIF010000009">
    <property type="protein sequence ID" value="MDT0604773.1"/>
    <property type="molecule type" value="Genomic_DNA"/>
</dbReference>
<dbReference type="InterPro" id="IPR010699">
    <property type="entry name" value="DUF1275"/>
</dbReference>
<dbReference type="Pfam" id="PF06912">
    <property type="entry name" value="DUF1275"/>
    <property type="match status" value="1"/>
</dbReference>
<dbReference type="PANTHER" id="PTHR37314">
    <property type="entry name" value="SLR0142 PROTEIN"/>
    <property type="match status" value="1"/>
</dbReference>
<gene>
    <name evidence="2" type="ORF">RM573_14300</name>
</gene>
<feature type="transmembrane region" description="Helical" evidence="1">
    <location>
        <begin position="58"/>
        <end position="80"/>
    </location>
</feature>
<name>A0ABU3A4H8_9GAMM</name>
<feature type="transmembrane region" description="Helical" evidence="1">
    <location>
        <begin position="12"/>
        <end position="31"/>
    </location>
</feature>
<feature type="transmembrane region" description="Helical" evidence="1">
    <location>
        <begin position="168"/>
        <end position="190"/>
    </location>
</feature>
<reference evidence="2 3" key="1">
    <citation type="submission" date="2023-09" db="EMBL/GenBank/DDBJ databases">
        <authorList>
            <person name="Rey-Velasco X."/>
        </authorList>
    </citation>
    <scope>NUCLEOTIDE SEQUENCE [LARGE SCALE GENOMIC DNA]</scope>
    <source>
        <strain evidence="2 3">W431</strain>
    </source>
</reference>
<feature type="transmembrane region" description="Helical" evidence="1">
    <location>
        <begin position="133"/>
        <end position="156"/>
    </location>
</feature>
<protein>
    <submittedName>
        <fullName evidence="2">YoaK family protein</fullName>
    </submittedName>
</protein>
<evidence type="ECO:0000256" key="1">
    <source>
        <dbReference type="SAM" id="Phobius"/>
    </source>
</evidence>
<proteinExistence type="predicted"/>
<keyword evidence="1" id="KW-0812">Transmembrane</keyword>
<feature type="transmembrane region" description="Helical" evidence="1">
    <location>
        <begin position="92"/>
        <end position="113"/>
    </location>
</feature>
<feature type="transmembrane region" description="Helical" evidence="1">
    <location>
        <begin position="196"/>
        <end position="214"/>
    </location>
</feature>
<keyword evidence="1" id="KW-1133">Transmembrane helix</keyword>